<keyword evidence="4" id="KW-0472">Membrane</keyword>
<keyword evidence="9" id="KW-1185">Reference proteome</keyword>
<dbReference type="Pfam" id="PF14322">
    <property type="entry name" value="SusD-like_3"/>
    <property type="match status" value="1"/>
</dbReference>
<feature type="domain" description="RagB/SusD" evidence="6">
    <location>
        <begin position="267"/>
        <end position="472"/>
    </location>
</feature>
<name>A0ABV9L3F9_9BACT</name>
<evidence type="ECO:0000259" key="6">
    <source>
        <dbReference type="Pfam" id="PF07980"/>
    </source>
</evidence>
<keyword evidence="3" id="KW-0732">Signal</keyword>
<sequence>MKLKSIISILGGVMLLSACTDLSEDLYDKVGSGDYGKTPAEVETIVGRAYSSLRGGASDGVNFYPTSEFVFFVPSVASDECVIPTRTPNDDWYDGGMYLDIQRHQWKPDNPKLWALWKYAYNGIAATNAIIYQVEQSGLDEEASKPLFAELKCLRAYYYYKLLDWYGNVPIEISYIVENIPETSSRADVYKFIEEELTGNINYLPTEGYGRFTQNAANLLLARLYLNSEVYIGQARWNDCLTVCSKISGQLEPDYFTSFKTENQTSKEIIFSIPYDNKMGTLGNFLHSMTFHYEQKWAISATGNYQWCGNGISAQPGLYSAFEETDIRRKSILMGPQIDLRTGSTIIMPASGNPLVYTEEITDITKSPQNEGGRLNKYEVKEGVAWERDHDLVLMRYAEVLMMQAESNIRLGNAGAARPFIEQIRSRAGLTTPETIDLNFIDQELRREFVFEDHRRTDNIRFGTYYGAWWEKPADSADKHTGLFPIPAQEIAKNNKLKQNPGYN</sequence>
<dbReference type="EMBL" id="JBHSGN010000169">
    <property type="protein sequence ID" value="MFC4677050.1"/>
    <property type="molecule type" value="Genomic_DNA"/>
</dbReference>
<accession>A0ABV9L3F9</accession>
<feature type="domain" description="SusD-like N-terminal" evidence="7">
    <location>
        <begin position="95"/>
        <end position="226"/>
    </location>
</feature>
<evidence type="ECO:0000256" key="1">
    <source>
        <dbReference type="ARBA" id="ARBA00004442"/>
    </source>
</evidence>
<dbReference type="InterPro" id="IPR012944">
    <property type="entry name" value="SusD_RagB_dom"/>
</dbReference>
<comment type="similarity">
    <text evidence="2">Belongs to the SusD family.</text>
</comment>
<keyword evidence="5" id="KW-0998">Cell outer membrane</keyword>
<gene>
    <name evidence="8" type="ORF">ACFO6W_25545</name>
</gene>
<protein>
    <submittedName>
        <fullName evidence="8">RagB/SusD family nutrient uptake outer membrane protein</fullName>
    </submittedName>
</protein>
<dbReference type="PROSITE" id="PS51257">
    <property type="entry name" value="PROKAR_LIPOPROTEIN"/>
    <property type="match status" value="1"/>
</dbReference>
<proteinExistence type="inferred from homology"/>
<evidence type="ECO:0000256" key="2">
    <source>
        <dbReference type="ARBA" id="ARBA00006275"/>
    </source>
</evidence>
<evidence type="ECO:0000313" key="9">
    <source>
        <dbReference type="Proteomes" id="UP001596023"/>
    </source>
</evidence>
<dbReference type="InterPro" id="IPR033985">
    <property type="entry name" value="SusD-like_N"/>
</dbReference>
<dbReference type="InterPro" id="IPR011990">
    <property type="entry name" value="TPR-like_helical_dom_sf"/>
</dbReference>
<dbReference type="Gene3D" id="1.25.40.390">
    <property type="match status" value="1"/>
</dbReference>
<dbReference type="RefSeq" id="WP_380001858.1">
    <property type="nucleotide sequence ID" value="NZ_JBHSGN010000169.1"/>
</dbReference>
<dbReference type="Proteomes" id="UP001596023">
    <property type="component" value="Unassembled WGS sequence"/>
</dbReference>
<organism evidence="8 9">
    <name type="scientific">Dysgonomonas termitidis</name>
    <dbReference type="NCBI Taxonomy" id="1516126"/>
    <lineage>
        <taxon>Bacteria</taxon>
        <taxon>Pseudomonadati</taxon>
        <taxon>Bacteroidota</taxon>
        <taxon>Bacteroidia</taxon>
        <taxon>Bacteroidales</taxon>
        <taxon>Dysgonomonadaceae</taxon>
        <taxon>Dysgonomonas</taxon>
    </lineage>
</organism>
<dbReference type="Pfam" id="PF07980">
    <property type="entry name" value="SusD_RagB"/>
    <property type="match status" value="1"/>
</dbReference>
<comment type="caution">
    <text evidence="8">The sequence shown here is derived from an EMBL/GenBank/DDBJ whole genome shotgun (WGS) entry which is preliminary data.</text>
</comment>
<evidence type="ECO:0000256" key="5">
    <source>
        <dbReference type="ARBA" id="ARBA00023237"/>
    </source>
</evidence>
<evidence type="ECO:0000313" key="8">
    <source>
        <dbReference type="EMBL" id="MFC4677050.1"/>
    </source>
</evidence>
<evidence type="ECO:0000256" key="3">
    <source>
        <dbReference type="ARBA" id="ARBA00022729"/>
    </source>
</evidence>
<evidence type="ECO:0000259" key="7">
    <source>
        <dbReference type="Pfam" id="PF14322"/>
    </source>
</evidence>
<reference evidence="9" key="1">
    <citation type="journal article" date="2019" name="Int. J. Syst. Evol. Microbiol.">
        <title>The Global Catalogue of Microorganisms (GCM) 10K type strain sequencing project: providing services to taxonomists for standard genome sequencing and annotation.</title>
        <authorList>
            <consortium name="The Broad Institute Genomics Platform"/>
            <consortium name="The Broad Institute Genome Sequencing Center for Infectious Disease"/>
            <person name="Wu L."/>
            <person name="Ma J."/>
        </authorList>
    </citation>
    <scope>NUCLEOTIDE SEQUENCE [LARGE SCALE GENOMIC DNA]</scope>
    <source>
        <strain evidence="9">CCUG 66188</strain>
    </source>
</reference>
<evidence type="ECO:0000256" key="4">
    <source>
        <dbReference type="ARBA" id="ARBA00023136"/>
    </source>
</evidence>
<comment type="subcellular location">
    <subcellularLocation>
        <location evidence="1">Cell outer membrane</location>
    </subcellularLocation>
</comment>
<dbReference type="SUPFAM" id="SSF48452">
    <property type="entry name" value="TPR-like"/>
    <property type="match status" value="1"/>
</dbReference>
<dbReference type="CDD" id="cd08977">
    <property type="entry name" value="SusD"/>
    <property type="match status" value="1"/>
</dbReference>